<dbReference type="Proteomes" id="UP000716291">
    <property type="component" value="Unassembled WGS sequence"/>
</dbReference>
<dbReference type="EMBL" id="JAANQT010000494">
    <property type="protein sequence ID" value="KAG1310535.1"/>
    <property type="molecule type" value="Genomic_DNA"/>
</dbReference>
<evidence type="ECO:0000256" key="2">
    <source>
        <dbReference type="SAM" id="MobiDB-lite"/>
    </source>
</evidence>
<keyword evidence="4" id="KW-1185">Reference proteome</keyword>
<evidence type="ECO:0000256" key="1">
    <source>
        <dbReference type="SAM" id="Coils"/>
    </source>
</evidence>
<protein>
    <submittedName>
        <fullName evidence="3">Uncharacterized protein</fullName>
    </submittedName>
</protein>
<name>A0A9P7BTP7_RHIOR</name>
<proteinExistence type="predicted"/>
<organism evidence="3 4">
    <name type="scientific">Rhizopus oryzae</name>
    <name type="common">Mucormycosis agent</name>
    <name type="synonym">Rhizopus arrhizus var. delemar</name>
    <dbReference type="NCBI Taxonomy" id="64495"/>
    <lineage>
        <taxon>Eukaryota</taxon>
        <taxon>Fungi</taxon>
        <taxon>Fungi incertae sedis</taxon>
        <taxon>Mucoromycota</taxon>
        <taxon>Mucoromycotina</taxon>
        <taxon>Mucoromycetes</taxon>
        <taxon>Mucorales</taxon>
        <taxon>Mucorineae</taxon>
        <taxon>Rhizopodaceae</taxon>
        <taxon>Rhizopus</taxon>
    </lineage>
</organism>
<feature type="compositionally biased region" description="Low complexity" evidence="2">
    <location>
        <begin position="31"/>
        <end position="49"/>
    </location>
</feature>
<dbReference type="OrthoDB" id="2290754at2759"/>
<evidence type="ECO:0000313" key="4">
    <source>
        <dbReference type="Proteomes" id="UP000716291"/>
    </source>
</evidence>
<feature type="coiled-coil region" evidence="1">
    <location>
        <begin position="446"/>
        <end position="473"/>
    </location>
</feature>
<feature type="coiled-coil region" evidence="1">
    <location>
        <begin position="168"/>
        <end position="400"/>
    </location>
</feature>
<accession>A0A9P7BTP7</accession>
<dbReference type="AlphaFoldDB" id="A0A9P7BTP7"/>
<sequence>MLHSEFNIQDTTVNKISIQSSKYETETDDASISPTSTWWSSRRSSSSSSCSLISHKSIRQTRSFPDIKHQEQDECELKQALKQYKTIFHKMAMDIDDFLTLGQRKQQVNMDHVSTIERFNKLKDMVFLIDNKQETTANPVEVTHLLKFIENWICVTQDKRISENVLEQDRLMKQNERLIQALNRLGKQHGQMKNKVRQLERRALKLAEEKEREVQRYQARLNKSTEDKAEAEQLLDDMRKEMEDMLEELDGVKQQSEQYREKSSRLEQDIQNVISSDQQQQTAQDVLVREAKTRMVQLEQDLEDRKIKMREIEQTFKKKKYNLSETHRLQVAALTSEKEELRQRLVKAELLATEYAKSLETEKKRIKVDTELEHALRQSAAEKEKELARVRAEFDKSQRHVDQMKTFYDKQLERELKAREDDMKEKYELQFRRQADTYQVQITRELREMASSMAELEIELESMERQHAVDRNELEIVRKGQYKSDESLQSKIDHWKMIESQFESKIAILEGRVISLEQEVLVLYSKNLELARQLGELEP</sequence>
<gene>
    <name evidence="3" type="ORF">G6F64_004487</name>
</gene>
<keyword evidence="1" id="KW-0175">Coiled coil</keyword>
<comment type="caution">
    <text evidence="3">The sequence shown here is derived from an EMBL/GenBank/DDBJ whole genome shotgun (WGS) entry which is preliminary data.</text>
</comment>
<feature type="region of interest" description="Disordered" evidence="2">
    <location>
        <begin position="24"/>
        <end position="49"/>
    </location>
</feature>
<reference evidence="3" key="1">
    <citation type="journal article" date="2020" name="Microb. Genom.">
        <title>Genetic diversity of clinical and environmental Mucorales isolates obtained from an investigation of mucormycosis cases among solid organ transplant recipients.</title>
        <authorList>
            <person name="Nguyen M.H."/>
            <person name="Kaul D."/>
            <person name="Muto C."/>
            <person name="Cheng S.J."/>
            <person name="Richter R.A."/>
            <person name="Bruno V.M."/>
            <person name="Liu G."/>
            <person name="Beyhan S."/>
            <person name="Sundermann A.J."/>
            <person name="Mounaud S."/>
            <person name="Pasculle A.W."/>
            <person name="Nierman W.C."/>
            <person name="Driscoll E."/>
            <person name="Cumbie R."/>
            <person name="Clancy C.J."/>
            <person name="Dupont C.L."/>
        </authorList>
    </citation>
    <scope>NUCLEOTIDE SEQUENCE</scope>
    <source>
        <strain evidence="3">GL11</strain>
    </source>
</reference>
<evidence type="ECO:0000313" key="3">
    <source>
        <dbReference type="EMBL" id="KAG1310535.1"/>
    </source>
</evidence>